<keyword evidence="12" id="KW-1185">Reference proteome</keyword>
<dbReference type="EMBL" id="LAYC01000002">
    <property type="protein sequence ID" value="KYK57525.1"/>
    <property type="molecule type" value="Genomic_DNA"/>
</dbReference>
<dbReference type="GO" id="GO:0016020">
    <property type="term" value="C:membrane"/>
    <property type="evidence" value="ECO:0007669"/>
    <property type="project" value="UniProtKB-SubCell"/>
</dbReference>
<feature type="transmembrane region" description="Helical" evidence="9">
    <location>
        <begin position="453"/>
        <end position="472"/>
    </location>
</feature>
<evidence type="ECO:0000256" key="4">
    <source>
        <dbReference type="ARBA" id="ARBA00022692"/>
    </source>
</evidence>
<sequence length="532" mass="58842">MARSWFRTVGLGNLHYFLTVMVVACGSIPKGYDEGGFAAASGLTSFLDDFHLGRGRRTGDSSHMGTQKAVIASLGVLGAAVGALVSIGVTDRIGRLRAWQLFTLLWITGFLTLTFSSGHLSLLMFARVWGGVGAGGLTVVSPLYLSEIAKSKSRGMVVSMYMVILLSFLMAGFFINYAVVRTMAPSRRQYRVVLGVVQIPVGLALFASCFLHDTPRWLLYKQRRAEAVMVLAKLRGRAVDDPDVARELDEIERQMADTKQLLAGVSTWTVVKEVATVRSYRQRFLLGMAMQAVAQWSGGNGISYYIPEIFRLAGVKSSKNSLVSAGGYGAVKLVFTMVFTWALIDHFGRRRCFLTGLGLQCASHLYMALYMGLWRFSHNKPASDAAVASVFVYAMAWSIGLCTIQYLYGTEILPTRIRSVCYATNMALHWLWQFLIVRVTPPMFNALDVWGAYAFWAFVCLVGLVVLGLWAPETKGVPMERMGELFDGPWYRGWRAKLQDADDELAPRQRIRSTGAPSDDTQVEEPVKPVTC</sequence>
<dbReference type="SUPFAM" id="SSF103473">
    <property type="entry name" value="MFS general substrate transporter"/>
    <property type="match status" value="1"/>
</dbReference>
<evidence type="ECO:0000259" key="10">
    <source>
        <dbReference type="PROSITE" id="PS50850"/>
    </source>
</evidence>
<keyword evidence="4 9" id="KW-0812">Transmembrane</keyword>
<dbReference type="STRING" id="98403.A0A151GK92"/>
<evidence type="ECO:0000313" key="11">
    <source>
        <dbReference type="EMBL" id="KYK57525.1"/>
    </source>
</evidence>
<dbReference type="PRINTS" id="PR00171">
    <property type="entry name" value="SUGRTRNSPORT"/>
</dbReference>
<dbReference type="InParanoid" id="A0A151GK92"/>
<feature type="transmembrane region" description="Helical" evidence="9">
    <location>
        <begin position="326"/>
        <end position="344"/>
    </location>
</feature>
<gene>
    <name evidence="11" type="ORF">DCS_04535</name>
</gene>
<evidence type="ECO:0000313" key="12">
    <source>
        <dbReference type="Proteomes" id="UP000076580"/>
    </source>
</evidence>
<evidence type="ECO:0000256" key="3">
    <source>
        <dbReference type="ARBA" id="ARBA00022448"/>
    </source>
</evidence>
<feature type="transmembrane region" description="Helical" evidence="9">
    <location>
        <begin position="128"/>
        <end position="145"/>
    </location>
</feature>
<dbReference type="PANTHER" id="PTHR48022">
    <property type="entry name" value="PLASTIDIC GLUCOSE TRANSPORTER 4"/>
    <property type="match status" value="1"/>
</dbReference>
<dbReference type="PROSITE" id="PS51257">
    <property type="entry name" value="PROKAR_LIPOPROTEIN"/>
    <property type="match status" value="1"/>
</dbReference>
<dbReference type="PROSITE" id="PS50850">
    <property type="entry name" value="MFS"/>
    <property type="match status" value="1"/>
</dbReference>
<name>A0A151GK92_DRECN</name>
<feature type="transmembrane region" description="Helical" evidence="9">
    <location>
        <begin position="284"/>
        <end position="306"/>
    </location>
</feature>
<evidence type="ECO:0000256" key="6">
    <source>
        <dbReference type="ARBA" id="ARBA00023136"/>
    </source>
</evidence>
<dbReference type="InterPro" id="IPR005828">
    <property type="entry name" value="MFS_sugar_transport-like"/>
</dbReference>
<feature type="region of interest" description="Disordered" evidence="8">
    <location>
        <begin position="502"/>
        <end position="532"/>
    </location>
</feature>
<feature type="transmembrane region" description="Helical" evidence="9">
    <location>
        <begin position="385"/>
        <end position="408"/>
    </location>
</feature>
<dbReference type="Pfam" id="PF00083">
    <property type="entry name" value="Sugar_tr"/>
    <property type="match status" value="1"/>
</dbReference>
<feature type="transmembrane region" description="Helical" evidence="9">
    <location>
        <begin position="101"/>
        <end position="122"/>
    </location>
</feature>
<evidence type="ECO:0000256" key="9">
    <source>
        <dbReference type="SAM" id="Phobius"/>
    </source>
</evidence>
<feature type="transmembrane region" description="Helical" evidence="9">
    <location>
        <begin position="192"/>
        <end position="211"/>
    </location>
</feature>
<accession>A0A151GK92</accession>
<feature type="transmembrane region" description="Helical" evidence="9">
    <location>
        <begin position="351"/>
        <end position="373"/>
    </location>
</feature>
<dbReference type="GO" id="GO:0005351">
    <property type="term" value="F:carbohydrate:proton symporter activity"/>
    <property type="evidence" value="ECO:0007669"/>
    <property type="project" value="TreeGrafter"/>
</dbReference>
<organism evidence="11 12">
    <name type="scientific">Drechmeria coniospora</name>
    <name type="common">Nematophagous fungus</name>
    <name type="synonym">Meria coniospora</name>
    <dbReference type="NCBI Taxonomy" id="98403"/>
    <lineage>
        <taxon>Eukaryota</taxon>
        <taxon>Fungi</taxon>
        <taxon>Dikarya</taxon>
        <taxon>Ascomycota</taxon>
        <taxon>Pezizomycotina</taxon>
        <taxon>Sordariomycetes</taxon>
        <taxon>Hypocreomycetidae</taxon>
        <taxon>Hypocreales</taxon>
        <taxon>Ophiocordycipitaceae</taxon>
        <taxon>Drechmeria</taxon>
    </lineage>
</organism>
<dbReference type="RefSeq" id="XP_040656877.1">
    <property type="nucleotide sequence ID" value="XM_040801844.1"/>
</dbReference>
<proteinExistence type="inferred from homology"/>
<feature type="domain" description="Major facilitator superfamily (MFS) profile" evidence="10">
    <location>
        <begin position="19"/>
        <end position="475"/>
    </location>
</feature>
<comment type="caution">
    <text evidence="11">The sequence shown here is derived from an EMBL/GenBank/DDBJ whole genome shotgun (WGS) entry which is preliminary data.</text>
</comment>
<evidence type="ECO:0000256" key="1">
    <source>
        <dbReference type="ARBA" id="ARBA00004141"/>
    </source>
</evidence>
<evidence type="ECO:0000256" key="2">
    <source>
        <dbReference type="ARBA" id="ARBA00010992"/>
    </source>
</evidence>
<reference evidence="11 12" key="1">
    <citation type="journal article" date="2016" name="Sci. Rep.">
        <title>Insights into Adaptations to a Near-Obligate Nematode Endoparasitic Lifestyle from the Finished Genome of Drechmeria coniospora.</title>
        <authorList>
            <person name="Zhang L."/>
            <person name="Zhou Z."/>
            <person name="Guo Q."/>
            <person name="Fokkens L."/>
            <person name="Miskei M."/>
            <person name="Pocsi I."/>
            <person name="Zhang W."/>
            <person name="Chen M."/>
            <person name="Wang L."/>
            <person name="Sun Y."/>
            <person name="Donzelli B.G."/>
            <person name="Gibson D.M."/>
            <person name="Nelson D.R."/>
            <person name="Luo J.G."/>
            <person name="Rep M."/>
            <person name="Liu H."/>
            <person name="Yang S."/>
            <person name="Wang J."/>
            <person name="Krasnoff S.B."/>
            <person name="Xu Y."/>
            <person name="Molnar I."/>
            <person name="Lin M."/>
        </authorList>
    </citation>
    <scope>NUCLEOTIDE SEQUENCE [LARGE SCALE GENOMIC DNA]</scope>
    <source>
        <strain evidence="11 12">ARSEF 6962</strain>
    </source>
</reference>
<dbReference type="NCBIfam" id="TIGR00879">
    <property type="entry name" value="SP"/>
    <property type="match status" value="1"/>
</dbReference>
<feature type="transmembrane region" description="Helical" evidence="9">
    <location>
        <begin position="69"/>
        <end position="89"/>
    </location>
</feature>
<evidence type="ECO:0000256" key="7">
    <source>
        <dbReference type="RuleBase" id="RU003346"/>
    </source>
</evidence>
<evidence type="ECO:0000256" key="8">
    <source>
        <dbReference type="SAM" id="MobiDB-lite"/>
    </source>
</evidence>
<dbReference type="InterPro" id="IPR003663">
    <property type="entry name" value="Sugar/inositol_transpt"/>
</dbReference>
<protein>
    <submittedName>
        <fullName evidence="11">MFS quinate transporter</fullName>
    </submittedName>
</protein>
<dbReference type="Gene3D" id="1.20.1250.20">
    <property type="entry name" value="MFS general substrate transporter like domains"/>
    <property type="match status" value="1"/>
</dbReference>
<dbReference type="InterPro" id="IPR020846">
    <property type="entry name" value="MFS_dom"/>
</dbReference>
<dbReference type="InterPro" id="IPR050360">
    <property type="entry name" value="MFS_Sugar_Transporters"/>
</dbReference>
<dbReference type="Proteomes" id="UP000076580">
    <property type="component" value="Chromosome 02"/>
</dbReference>
<dbReference type="AlphaFoldDB" id="A0A151GK92"/>
<feature type="transmembrane region" description="Helical" evidence="9">
    <location>
        <begin position="420"/>
        <end position="441"/>
    </location>
</feature>
<keyword evidence="3 7" id="KW-0813">Transport</keyword>
<feature type="transmembrane region" description="Helical" evidence="9">
    <location>
        <begin position="157"/>
        <end position="180"/>
    </location>
</feature>
<dbReference type="GeneID" id="63717178"/>
<comment type="subcellular location">
    <subcellularLocation>
        <location evidence="1">Membrane</location>
        <topology evidence="1">Multi-pass membrane protein</topology>
    </subcellularLocation>
</comment>
<dbReference type="InterPro" id="IPR036259">
    <property type="entry name" value="MFS_trans_sf"/>
</dbReference>
<comment type="similarity">
    <text evidence="2 7">Belongs to the major facilitator superfamily. Sugar transporter (TC 2.A.1.1) family.</text>
</comment>
<dbReference type="PANTHER" id="PTHR48022:SF43">
    <property type="entry name" value="QUINATE TRANSPORTER, PUTATIVE (AFU_ORTHOLOGUE AFUA_1G16230)-RELATED"/>
    <property type="match status" value="1"/>
</dbReference>
<dbReference type="OrthoDB" id="5296287at2759"/>
<keyword evidence="6 9" id="KW-0472">Membrane</keyword>
<keyword evidence="5 9" id="KW-1133">Transmembrane helix</keyword>
<evidence type="ECO:0000256" key="5">
    <source>
        <dbReference type="ARBA" id="ARBA00022989"/>
    </source>
</evidence>